<feature type="domain" description="FAD dependent oxidoreductase" evidence="7">
    <location>
        <begin position="7"/>
        <end position="387"/>
    </location>
</feature>
<organism evidence="8 9">
    <name type="scientific">Zopfia rhizophila CBS 207.26</name>
    <dbReference type="NCBI Taxonomy" id="1314779"/>
    <lineage>
        <taxon>Eukaryota</taxon>
        <taxon>Fungi</taxon>
        <taxon>Dikarya</taxon>
        <taxon>Ascomycota</taxon>
        <taxon>Pezizomycotina</taxon>
        <taxon>Dothideomycetes</taxon>
        <taxon>Dothideomycetes incertae sedis</taxon>
        <taxon>Zopfiaceae</taxon>
        <taxon>Zopfia</taxon>
    </lineage>
</organism>
<dbReference type="GO" id="GO:0050660">
    <property type="term" value="F:flavin adenine dinucleotide binding"/>
    <property type="evidence" value="ECO:0007669"/>
    <property type="project" value="InterPro"/>
</dbReference>
<name>A0A6A6EGK0_9PEZI</name>
<dbReference type="Proteomes" id="UP000800200">
    <property type="component" value="Unassembled WGS sequence"/>
</dbReference>
<evidence type="ECO:0000256" key="2">
    <source>
        <dbReference type="ARBA" id="ARBA00010989"/>
    </source>
</evidence>
<sequence length="437" mass="49838">MDENTKVIIVGGGGTFGLSTAWYLVRSGYRKIQCLDRWPTPSPSSAGFDRNKIVRTEYSDPIYTRLAHEAIELWRAPLFENIFYETGWIWGTDGSEELGRNRNFYKCFENTKDHGDPSRIVDLPDWQATIAMFPVLASVPEHAETKSSFKAIYNGNAGWVKPMDAMWVIKRECERLGVEFVSGVSGTVDKFLRAEDGQTVTGVVTAEGTNWYADKIILAAGSYCDTLLDFEGQLEAVAYVVTHLRMTEDQYRRYKDLPVIDISRRGYSFPPNEDRIFKIVNTDISYLNTEDSYEWSPISVPRDPAYHPTDSQPTEAYEVTKKFTQYILPEFANAEVESSRLCWDAESHDYNSIIGYHPDSLGTLLIATGGSGHSFKNIVNVGKYVVQALQDTLDQKYKDLWRWRPDRIGKNLESEGRARRPKLELKNATGWKHSWHS</sequence>
<evidence type="ECO:0000313" key="8">
    <source>
        <dbReference type="EMBL" id="KAF2189006.1"/>
    </source>
</evidence>
<keyword evidence="5" id="KW-0560">Oxidoreductase</keyword>
<dbReference type="InterPro" id="IPR045170">
    <property type="entry name" value="MTOX"/>
</dbReference>
<evidence type="ECO:0000313" key="9">
    <source>
        <dbReference type="Proteomes" id="UP000800200"/>
    </source>
</evidence>
<comment type="cofactor">
    <cofactor evidence="1">
        <name>FAD</name>
        <dbReference type="ChEBI" id="CHEBI:57692"/>
    </cofactor>
</comment>
<evidence type="ECO:0000259" key="7">
    <source>
        <dbReference type="Pfam" id="PF01266"/>
    </source>
</evidence>
<reference evidence="8" key="1">
    <citation type="journal article" date="2020" name="Stud. Mycol.">
        <title>101 Dothideomycetes genomes: a test case for predicting lifestyles and emergence of pathogens.</title>
        <authorList>
            <person name="Haridas S."/>
            <person name="Albert R."/>
            <person name="Binder M."/>
            <person name="Bloem J."/>
            <person name="Labutti K."/>
            <person name="Salamov A."/>
            <person name="Andreopoulos B."/>
            <person name="Baker S."/>
            <person name="Barry K."/>
            <person name="Bills G."/>
            <person name="Bluhm B."/>
            <person name="Cannon C."/>
            <person name="Castanera R."/>
            <person name="Culley D."/>
            <person name="Daum C."/>
            <person name="Ezra D."/>
            <person name="Gonzalez J."/>
            <person name="Henrissat B."/>
            <person name="Kuo A."/>
            <person name="Liang C."/>
            <person name="Lipzen A."/>
            <person name="Lutzoni F."/>
            <person name="Magnuson J."/>
            <person name="Mondo S."/>
            <person name="Nolan M."/>
            <person name="Ohm R."/>
            <person name="Pangilinan J."/>
            <person name="Park H.-J."/>
            <person name="Ramirez L."/>
            <person name="Alfaro M."/>
            <person name="Sun H."/>
            <person name="Tritt A."/>
            <person name="Yoshinaga Y."/>
            <person name="Zwiers L.-H."/>
            <person name="Turgeon B."/>
            <person name="Goodwin S."/>
            <person name="Spatafora J."/>
            <person name="Crous P."/>
            <person name="Grigoriev I."/>
        </authorList>
    </citation>
    <scope>NUCLEOTIDE SEQUENCE</scope>
    <source>
        <strain evidence="8">CBS 207.26</strain>
    </source>
</reference>
<keyword evidence="4" id="KW-0274">FAD</keyword>
<protein>
    <submittedName>
        <fullName evidence="8">FAD-dependent oxidoreductase</fullName>
    </submittedName>
</protein>
<dbReference type="PANTHER" id="PTHR10961:SF26">
    <property type="entry name" value="L-SACCHAROPINE OXIDASE"/>
    <property type="match status" value="1"/>
</dbReference>
<comment type="similarity">
    <text evidence="2">Belongs to the MSOX/MTOX family.</text>
</comment>
<evidence type="ECO:0000256" key="4">
    <source>
        <dbReference type="ARBA" id="ARBA00022827"/>
    </source>
</evidence>
<dbReference type="OrthoDB" id="2219495at2759"/>
<evidence type="ECO:0000256" key="3">
    <source>
        <dbReference type="ARBA" id="ARBA00022630"/>
    </source>
</evidence>
<gene>
    <name evidence="8" type="ORF">K469DRAFT_737286</name>
</gene>
<dbReference type="InterPro" id="IPR036188">
    <property type="entry name" value="FAD/NAD-bd_sf"/>
</dbReference>
<dbReference type="GO" id="GO:0008115">
    <property type="term" value="F:sarcosine oxidase activity"/>
    <property type="evidence" value="ECO:0007669"/>
    <property type="project" value="TreeGrafter"/>
</dbReference>
<dbReference type="Pfam" id="PF01266">
    <property type="entry name" value="DAO"/>
    <property type="match status" value="1"/>
</dbReference>
<dbReference type="EMBL" id="ML994622">
    <property type="protein sequence ID" value="KAF2189006.1"/>
    <property type="molecule type" value="Genomic_DNA"/>
</dbReference>
<evidence type="ECO:0000256" key="5">
    <source>
        <dbReference type="ARBA" id="ARBA00023002"/>
    </source>
</evidence>
<dbReference type="Gene3D" id="3.30.9.10">
    <property type="entry name" value="D-Amino Acid Oxidase, subunit A, domain 2"/>
    <property type="match status" value="1"/>
</dbReference>
<keyword evidence="9" id="KW-1185">Reference proteome</keyword>
<keyword evidence="6" id="KW-1133">Transmembrane helix</keyword>
<keyword evidence="6" id="KW-0812">Transmembrane</keyword>
<evidence type="ECO:0000256" key="1">
    <source>
        <dbReference type="ARBA" id="ARBA00001974"/>
    </source>
</evidence>
<evidence type="ECO:0000256" key="6">
    <source>
        <dbReference type="SAM" id="Phobius"/>
    </source>
</evidence>
<dbReference type="SUPFAM" id="SSF51905">
    <property type="entry name" value="FAD/NAD(P)-binding domain"/>
    <property type="match status" value="1"/>
</dbReference>
<accession>A0A6A6EGK0</accession>
<keyword evidence="3" id="KW-0285">Flavoprotein</keyword>
<keyword evidence="6" id="KW-0472">Membrane</keyword>
<dbReference type="AlphaFoldDB" id="A0A6A6EGK0"/>
<dbReference type="InterPro" id="IPR006076">
    <property type="entry name" value="FAD-dep_OxRdtase"/>
</dbReference>
<dbReference type="PANTHER" id="PTHR10961">
    <property type="entry name" value="PEROXISOMAL SARCOSINE OXIDASE"/>
    <property type="match status" value="1"/>
</dbReference>
<dbReference type="Gene3D" id="3.50.50.60">
    <property type="entry name" value="FAD/NAD(P)-binding domain"/>
    <property type="match status" value="1"/>
</dbReference>
<proteinExistence type="inferred from homology"/>
<dbReference type="GO" id="GO:0051698">
    <property type="term" value="F:saccharopine oxidase activity"/>
    <property type="evidence" value="ECO:0007669"/>
    <property type="project" value="TreeGrafter"/>
</dbReference>
<feature type="transmembrane region" description="Helical" evidence="6">
    <location>
        <begin position="7"/>
        <end position="25"/>
    </location>
</feature>